<comment type="subcellular location">
    <subcellularLocation>
        <location evidence="1">Cell membrane</location>
        <topology evidence="1">Multi-pass membrane protein</topology>
    </subcellularLocation>
</comment>
<evidence type="ECO:0000256" key="4">
    <source>
        <dbReference type="ARBA" id="ARBA00022989"/>
    </source>
</evidence>
<dbReference type="EMBL" id="FRCT01000014">
    <property type="protein sequence ID" value="SHM79438.1"/>
    <property type="molecule type" value="Genomic_DNA"/>
</dbReference>
<evidence type="ECO:0000313" key="9">
    <source>
        <dbReference type="EMBL" id="SHM79438.1"/>
    </source>
</evidence>
<evidence type="ECO:0000256" key="3">
    <source>
        <dbReference type="ARBA" id="ARBA00022692"/>
    </source>
</evidence>
<dbReference type="InterPro" id="IPR003838">
    <property type="entry name" value="ABC3_permease_C"/>
</dbReference>
<feature type="transmembrane region" description="Helical" evidence="7">
    <location>
        <begin position="838"/>
        <end position="861"/>
    </location>
</feature>
<accession>A0A1M7LP73</accession>
<evidence type="ECO:0000256" key="1">
    <source>
        <dbReference type="ARBA" id="ARBA00004651"/>
    </source>
</evidence>
<name>A0A1M7LP73_RUMFL</name>
<dbReference type="PANTHER" id="PTHR30287:SF2">
    <property type="entry name" value="BLL1001 PROTEIN"/>
    <property type="match status" value="1"/>
</dbReference>
<dbReference type="PANTHER" id="PTHR30287">
    <property type="entry name" value="MEMBRANE COMPONENT OF PREDICTED ABC SUPERFAMILY METABOLITE UPTAKE TRANSPORTER"/>
    <property type="match status" value="1"/>
</dbReference>
<evidence type="ECO:0000256" key="7">
    <source>
        <dbReference type="SAM" id="Phobius"/>
    </source>
</evidence>
<keyword evidence="3 7" id="KW-0812">Transmembrane</keyword>
<dbReference type="AlphaFoldDB" id="A0A1M7LP73"/>
<evidence type="ECO:0000259" key="8">
    <source>
        <dbReference type="Pfam" id="PF02687"/>
    </source>
</evidence>
<keyword evidence="4 7" id="KW-1133">Transmembrane helix</keyword>
<evidence type="ECO:0000256" key="6">
    <source>
        <dbReference type="SAM" id="Coils"/>
    </source>
</evidence>
<dbReference type="InterPro" id="IPR038766">
    <property type="entry name" value="Membrane_comp_ABC_pdt"/>
</dbReference>
<keyword evidence="6" id="KW-0175">Coiled coil</keyword>
<feature type="transmembrane region" description="Helical" evidence="7">
    <location>
        <begin position="31"/>
        <end position="51"/>
    </location>
</feature>
<feature type="transmembrane region" description="Helical" evidence="7">
    <location>
        <begin position="464"/>
        <end position="490"/>
    </location>
</feature>
<reference evidence="9 10" key="1">
    <citation type="submission" date="2016-11" db="EMBL/GenBank/DDBJ databases">
        <authorList>
            <person name="Jaros S."/>
            <person name="Januszkiewicz K."/>
            <person name="Wedrychowicz H."/>
        </authorList>
    </citation>
    <scope>NUCLEOTIDE SEQUENCE [LARGE SCALE GENOMIC DNA]</scope>
    <source>
        <strain evidence="9 10">Y1</strain>
    </source>
</reference>
<evidence type="ECO:0000256" key="5">
    <source>
        <dbReference type="ARBA" id="ARBA00023136"/>
    </source>
</evidence>
<feature type="transmembrane region" description="Helical" evidence="7">
    <location>
        <begin position="580"/>
        <end position="601"/>
    </location>
</feature>
<evidence type="ECO:0000313" key="10">
    <source>
        <dbReference type="Proteomes" id="UP000184394"/>
    </source>
</evidence>
<feature type="domain" description="ABC3 transporter permease C-terminal" evidence="8">
    <location>
        <begin position="799"/>
        <end position="914"/>
    </location>
</feature>
<keyword evidence="5 7" id="KW-0472">Membrane</keyword>
<proteinExistence type="predicted"/>
<dbReference type="Proteomes" id="UP000184394">
    <property type="component" value="Unassembled WGS sequence"/>
</dbReference>
<gene>
    <name evidence="9" type="ORF">SAMN04487860_11443</name>
</gene>
<dbReference type="RefSeq" id="WP_072951983.1">
    <property type="nucleotide sequence ID" value="NZ_FRCT01000014.1"/>
</dbReference>
<feature type="transmembrane region" description="Helical" evidence="7">
    <location>
        <begin position="521"/>
        <end position="539"/>
    </location>
</feature>
<feature type="domain" description="ABC3 transporter permease C-terminal" evidence="8">
    <location>
        <begin position="422"/>
        <end position="543"/>
    </location>
</feature>
<feature type="coiled-coil region" evidence="6">
    <location>
        <begin position="181"/>
        <end position="208"/>
    </location>
</feature>
<dbReference type="Pfam" id="PF02687">
    <property type="entry name" value="FtsX"/>
    <property type="match status" value="2"/>
</dbReference>
<feature type="transmembrane region" description="Helical" evidence="7">
    <location>
        <begin position="422"/>
        <end position="443"/>
    </location>
</feature>
<keyword evidence="2" id="KW-1003">Cell membrane</keyword>
<sequence>MEKKSISFGKRPRDPMVKRVWKDIWRDRKRYFMIMLMLIATIGFVSGMYVANNSMLDTLGKNVDLLKRESGHFQLSEKADEATLSAIATGELADVVTVYRERAYSEAEEEVQKAVDEAMEEQVADSVRAAITEQVEKAVDEQLEAARKMGQDITSEARQSAVESALEAAMSENYDKAYNDAVKQAKESEDYEKALDEAREKAHEEIDKKIDEKYSELSERYGLDEKFDPVPVTVYELFYKDVEQKKASGGTTSTVRVYDQRKDVDLYDIIKGRAPENENEIIIDRMHADNAKIKVGDRLSVGNAEFDVVGLAAFVDYSALYESNTDTMFDSMTFDIAMTTDAGFDRIRSNTRANYAYKYNKAPADEYEEKEMSDHFLKSLITQVAASDEEDLEIKDYVPAYANQAMSFAENDLGKDKAMGGVLLYILTAVLAFIFAVTISTTLEKEASVIGTLRASGYTKGELLRYYMSAPLIVVIIASIIGNVLGYTLFKDVIVDMYYNSYSLPTYKTIWTPEAFVKTTIVPIVLMLIINLVVIIRTLKLSPLRFLRHDLKRSKRKKAIRLPKWKFFGRFRMRVFLQNIPNYLMLFVGITFVMLLLSMAVGMPETLSYYQDNMGDSMFAKEQIILSTTEDEDGNIITTDNPDAERFSMTSLERKDKTYNEEVMVCGIVENSRYIKLAKDYCNNADENTVYISKAYADKYNVKKGDTIVLSEKYEHKEYSWKVYDIYDYTAGITVFVSNENFNKIFDKDEDYFSGYISNSKITDIDEEYIANELTEDDMLKIARQLDHSMGSYMVYFQYVCVIVAAIILYLLTKIIIEKNERAISMTKILGYDDNEIASLYLIPTAIVVFISEFITIYIGYKLMALFWKLMLMSMSGWFEFIMPFSGYVKEFVMVFAAYIIITIIDFIRIRKIPKVLALKNAE</sequence>
<feature type="transmembrane region" description="Helical" evidence="7">
    <location>
        <begin position="881"/>
        <end position="905"/>
    </location>
</feature>
<dbReference type="OrthoDB" id="2934570at2"/>
<organism evidence="9 10">
    <name type="scientific">Ruminococcus flavefaciens</name>
    <dbReference type="NCBI Taxonomy" id="1265"/>
    <lineage>
        <taxon>Bacteria</taxon>
        <taxon>Bacillati</taxon>
        <taxon>Bacillota</taxon>
        <taxon>Clostridia</taxon>
        <taxon>Eubacteriales</taxon>
        <taxon>Oscillospiraceae</taxon>
        <taxon>Ruminococcus</taxon>
    </lineage>
</organism>
<protein>
    <submittedName>
        <fullName evidence="9">Putative ABC transport system permease protein</fullName>
    </submittedName>
</protein>
<evidence type="ECO:0000256" key="2">
    <source>
        <dbReference type="ARBA" id="ARBA00022475"/>
    </source>
</evidence>
<dbReference type="GO" id="GO:0005886">
    <property type="term" value="C:plasma membrane"/>
    <property type="evidence" value="ECO:0007669"/>
    <property type="project" value="UniProtKB-SubCell"/>
</dbReference>
<feature type="transmembrane region" description="Helical" evidence="7">
    <location>
        <begin position="796"/>
        <end position="817"/>
    </location>
</feature>